<keyword evidence="6" id="KW-0805">Transcription regulation</keyword>
<keyword evidence="9" id="KW-0804">Transcription</keyword>
<evidence type="ECO:0000256" key="6">
    <source>
        <dbReference type="ARBA" id="ARBA00023015"/>
    </source>
</evidence>
<proteinExistence type="inferred from homology"/>
<dbReference type="GO" id="GO:0005634">
    <property type="term" value="C:nucleus"/>
    <property type="evidence" value="ECO:0007669"/>
    <property type="project" value="UniProtKB-SubCell"/>
</dbReference>
<dbReference type="InParanoid" id="A0A7M7KKK5"/>
<organism evidence="18 19">
    <name type="scientific">Varroa destructor</name>
    <name type="common">Honeybee mite</name>
    <dbReference type="NCBI Taxonomy" id="109461"/>
    <lineage>
        <taxon>Eukaryota</taxon>
        <taxon>Metazoa</taxon>
        <taxon>Ecdysozoa</taxon>
        <taxon>Arthropoda</taxon>
        <taxon>Chelicerata</taxon>
        <taxon>Arachnida</taxon>
        <taxon>Acari</taxon>
        <taxon>Parasitiformes</taxon>
        <taxon>Mesostigmata</taxon>
        <taxon>Gamasina</taxon>
        <taxon>Dermanyssoidea</taxon>
        <taxon>Varroidae</taxon>
        <taxon>Varroa</taxon>
    </lineage>
</organism>
<dbReference type="EC" id="2.3.1.48" evidence="4"/>
<feature type="domain" description="N-acetyltransferase" evidence="17">
    <location>
        <begin position="453"/>
        <end position="603"/>
    </location>
</feature>
<dbReference type="PANTHER" id="PTHR45750">
    <property type="entry name" value="GH11602P"/>
    <property type="match status" value="1"/>
</dbReference>
<evidence type="ECO:0000313" key="19">
    <source>
        <dbReference type="Proteomes" id="UP000594260"/>
    </source>
</evidence>
<evidence type="ECO:0000256" key="1">
    <source>
        <dbReference type="ARBA" id="ARBA00004123"/>
    </source>
</evidence>
<dbReference type="EnsemblMetazoa" id="XM_022811585">
    <property type="protein sequence ID" value="XP_022667320"/>
    <property type="gene ID" value="LOC111252923"/>
</dbReference>
<evidence type="ECO:0000256" key="4">
    <source>
        <dbReference type="ARBA" id="ARBA00013184"/>
    </source>
</evidence>
<comment type="catalytic activity">
    <reaction evidence="13">
        <text>L-lysyl-[histone] + acetyl-CoA = N(6)-acetyl-L-lysyl-[histone] + CoA + H(+)</text>
        <dbReference type="Rhea" id="RHEA:21992"/>
        <dbReference type="Rhea" id="RHEA-COMP:9845"/>
        <dbReference type="Rhea" id="RHEA-COMP:11338"/>
        <dbReference type="ChEBI" id="CHEBI:15378"/>
        <dbReference type="ChEBI" id="CHEBI:29969"/>
        <dbReference type="ChEBI" id="CHEBI:57287"/>
        <dbReference type="ChEBI" id="CHEBI:57288"/>
        <dbReference type="ChEBI" id="CHEBI:61930"/>
        <dbReference type="EC" id="2.3.1.48"/>
    </reaction>
    <physiologicalReaction direction="left-to-right" evidence="13">
        <dbReference type="Rhea" id="RHEA:21993"/>
    </physiologicalReaction>
</comment>
<evidence type="ECO:0000256" key="15">
    <source>
        <dbReference type="SAM" id="MobiDB-lite"/>
    </source>
</evidence>
<dbReference type="InterPro" id="IPR036427">
    <property type="entry name" value="Bromodomain-like_sf"/>
</dbReference>
<evidence type="ECO:0000313" key="18">
    <source>
        <dbReference type="EnsemblMetazoa" id="XP_022667320"/>
    </source>
</evidence>
<evidence type="ECO:0000256" key="13">
    <source>
        <dbReference type="ARBA" id="ARBA00048940"/>
    </source>
</evidence>
<feature type="region of interest" description="Disordered" evidence="15">
    <location>
        <begin position="25"/>
        <end position="49"/>
    </location>
</feature>
<keyword evidence="10" id="KW-0963">Cytoplasm</keyword>
<keyword evidence="11" id="KW-0539">Nucleus</keyword>
<evidence type="ECO:0000256" key="2">
    <source>
        <dbReference type="ARBA" id="ARBA00004300"/>
    </source>
</evidence>
<dbReference type="InterPro" id="IPR001487">
    <property type="entry name" value="Bromodomain"/>
</dbReference>
<dbReference type="InterPro" id="IPR037800">
    <property type="entry name" value="GCN5"/>
</dbReference>
<dbReference type="InterPro" id="IPR016181">
    <property type="entry name" value="Acyl_CoA_acyltransferase"/>
</dbReference>
<feature type="domain" description="Bromo" evidence="16">
    <location>
        <begin position="685"/>
        <end position="755"/>
    </location>
</feature>
<dbReference type="RefSeq" id="XP_022667320.1">
    <property type="nucleotide sequence ID" value="XM_022811585.1"/>
</dbReference>
<dbReference type="Pfam" id="PF00439">
    <property type="entry name" value="Bromodomain"/>
    <property type="match status" value="1"/>
</dbReference>
<dbReference type="OMA" id="AKYYVHE"/>
<dbReference type="FunCoup" id="A0A7M7KKK5">
    <property type="interactions" value="402"/>
</dbReference>
<evidence type="ECO:0000259" key="17">
    <source>
        <dbReference type="PROSITE" id="PS51186"/>
    </source>
</evidence>
<dbReference type="Pfam" id="PF06466">
    <property type="entry name" value="PCAF_N"/>
    <property type="match status" value="1"/>
</dbReference>
<keyword evidence="12" id="KW-0012">Acyltransferase</keyword>
<comment type="similarity">
    <text evidence="3">Belongs to the acetyltransferase family. GCN5 subfamily.</text>
</comment>
<evidence type="ECO:0000259" key="16">
    <source>
        <dbReference type="PROSITE" id="PS50014"/>
    </source>
</evidence>
<dbReference type="Proteomes" id="UP000594260">
    <property type="component" value="Unplaced"/>
</dbReference>
<evidence type="ECO:0000256" key="12">
    <source>
        <dbReference type="ARBA" id="ARBA00023315"/>
    </source>
</evidence>
<evidence type="ECO:0000256" key="8">
    <source>
        <dbReference type="ARBA" id="ARBA00023159"/>
    </source>
</evidence>
<dbReference type="CDD" id="cd04301">
    <property type="entry name" value="NAT_SF"/>
    <property type="match status" value="1"/>
</dbReference>
<dbReference type="PROSITE" id="PS51186">
    <property type="entry name" value="GNAT"/>
    <property type="match status" value="1"/>
</dbReference>
<evidence type="ECO:0000256" key="3">
    <source>
        <dbReference type="ARBA" id="ARBA00008607"/>
    </source>
</evidence>
<evidence type="ECO:0000256" key="11">
    <source>
        <dbReference type="ARBA" id="ARBA00023242"/>
    </source>
</evidence>
<dbReference type="CTD" id="39431"/>
<name>A0A7M7KKK5_VARDE</name>
<dbReference type="Pfam" id="PF00583">
    <property type="entry name" value="Acetyltransf_1"/>
    <property type="match status" value="1"/>
</dbReference>
<feature type="region of interest" description="Disordered" evidence="15">
    <location>
        <begin position="373"/>
        <end position="399"/>
    </location>
</feature>
<dbReference type="KEGG" id="vde:111252923"/>
<keyword evidence="19" id="KW-1185">Reference proteome</keyword>
<dbReference type="Gene3D" id="3.40.630.30">
    <property type="match status" value="1"/>
</dbReference>
<evidence type="ECO:0000256" key="7">
    <source>
        <dbReference type="ARBA" id="ARBA00023117"/>
    </source>
</evidence>
<dbReference type="GO" id="GO:0045944">
    <property type="term" value="P:positive regulation of transcription by RNA polymerase II"/>
    <property type="evidence" value="ECO:0007669"/>
    <property type="project" value="TreeGrafter"/>
</dbReference>
<evidence type="ECO:0000256" key="5">
    <source>
        <dbReference type="ARBA" id="ARBA00022679"/>
    </source>
</evidence>
<accession>A0A7M7KKK5</accession>
<dbReference type="GO" id="GO:0043992">
    <property type="term" value="F:histone H3K9 acetyltransferase activity"/>
    <property type="evidence" value="ECO:0007669"/>
    <property type="project" value="UniProtKB-ARBA"/>
</dbReference>
<dbReference type="SMART" id="SM00297">
    <property type="entry name" value="BROMO"/>
    <property type="match status" value="1"/>
</dbReference>
<dbReference type="CDD" id="cd05509">
    <property type="entry name" value="Bromo_gcn5_like"/>
    <property type="match status" value="1"/>
</dbReference>
<keyword evidence="5" id="KW-0808">Transferase</keyword>
<dbReference type="SUPFAM" id="SSF55729">
    <property type="entry name" value="Acyl-CoA N-acyltransferases (Nat)"/>
    <property type="match status" value="1"/>
</dbReference>
<dbReference type="GeneID" id="111252923"/>
<dbReference type="AlphaFoldDB" id="A0A7M7KKK5"/>
<comment type="subcellular location">
    <subcellularLocation>
        <location evidence="2">Cytoplasm</location>
        <location evidence="2">Cytoskeleton</location>
        <location evidence="2">Microtubule organizing center</location>
        <location evidence="2">Centrosome</location>
    </subcellularLocation>
    <subcellularLocation>
        <location evidence="1">Nucleus</location>
    </subcellularLocation>
</comment>
<dbReference type="PANTHER" id="PTHR45750:SF3">
    <property type="entry name" value="HISTONE ACETYLTRANSFERASE"/>
    <property type="match status" value="1"/>
</dbReference>
<dbReference type="SUPFAM" id="SSF47370">
    <property type="entry name" value="Bromodomain"/>
    <property type="match status" value="1"/>
</dbReference>
<sequence length="776" mass="88297">MLAQGPLRSERMTITCAKLGKMSAVRTSHSGDAPAGSSRHRISQKKVQVRAWPREKKLEKLALYSTCNEEGCSCNGYKNPHQPVSQGAHGGAQVTTATLIDPCRSCEHPMTQHVTQLSTVESAEIDRLLCTVVDVENMFVCLHKEEDADTKQVYLYLFKLLRNSVLQRTRPIVQESSLGTPPFESPSIAKAVHNLTAYKFSHLSQKEANAMNDLALMFLNCLNCWRLETPAKHALKVQSGQARAEDDISYYRTNYNRWLCFCHVPAFCDSLPYHKPTNIFGKAHLRSTFQTVRRQLMDKLETENEHNLSEKREMVLSYFPKFLSALEQEVYTDSSPIWDPDFSGVPNVGSFEKLNVAALASAVSADGYTSLTFGPEATKRRGADLDTASSGAPPPSKRLRIEGDLPMDQVLRVLEVVTEPSEMVGPAIGEAARDEAARKEERQGIIEFHVIGNTLRPPPDTKSLEWLVGLQNVFSHQLPRMPKEYITRLVFDPKHRTLALIKDNNVIGGICFRMFPSQGFTEIVFCAVTSSEQVKGYGTHLMNHLKDYHVKHNINYFLTYADEFATGYFKKQGFSKEISLAKSAYLGYIKDYEGATLMECALDPRIVYTEFTHVIRQQKLMVKALIAQQQKTVRSYPGLTCFKDGVKHIPVEQISGLCEAGWKPPEGFFAENVDSQLRSILNHMKAYPAAWPFLKPVEKHEAPDYHEYIKYPMDLRTINERLKNKYYLNKRIFYADMMRIFDNCRTYNSPETEYYRCANSCERFFQGKWKEAGFYE</sequence>
<dbReference type="GO" id="GO:0005813">
    <property type="term" value="C:centrosome"/>
    <property type="evidence" value="ECO:0007669"/>
    <property type="project" value="UniProtKB-SubCell"/>
</dbReference>
<dbReference type="FunFam" id="3.40.630.30:FF:000004">
    <property type="entry name" value="Histone acetyltransferase KAT2A"/>
    <property type="match status" value="1"/>
</dbReference>
<keyword evidence="8" id="KW-0010">Activator</keyword>
<dbReference type="InterPro" id="IPR000182">
    <property type="entry name" value="GNAT_dom"/>
</dbReference>
<dbReference type="GO" id="GO:0140672">
    <property type="term" value="C:ATAC complex"/>
    <property type="evidence" value="ECO:0007669"/>
    <property type="project" value="TreeGrafter"/>
</dbReference>
<dbReference type="PRINTS" id="PR00503">
    <property type="entry name" value="BROMODOMAIN"/>
</dbReference>
<dbReference type="PROSITE" id="PS50014">
    <property type="entry name" value="BROMODOMAIN_2"/>
    <property type="match status" value="1"/>
</dbReference>
<protein>
    <recommendedName>
        <fullName evidence="4">histone acetyltransferase</fullName>
        <ecNumber evidence="4">2.3.1.48</ecNumber>
    </recommendedName>
</protein>
<keyword evidence="10" id="KW-0206">Cytoskeleton</keyword>
<dbReference type="OrthoDB" id="1937912at2759"/>
<keyword evidence="7 14" id="KW-0103">Bromodomain</keyword>
<evidence type="ECO:0000256" key="9">
    <source>
        <dbReference type="ARBA" id="ARBA00023163"/>
    </source>
</evidence>
<dbReference type="Gene3D" id="1.20.920.10">
    <property type="entry name" value="Bromodomain-like"/>
    <property type="match status" value="1"/>
</dbReference>
<evidence type="ECO:0000256" key="10">
    <source>
        <dbReference type="ARBA" id="ARBA00023212"/>
    </source>
</evidence>
<dbReference type="InterPro" id="IPR009464">
    <property type="entry name" value="PCAF_N"/>
</dbReference>
<reference evidence="18" key="1">
    <citation type="submission" date="2021-01" db="UniProtKB">
        <authorList>
            <consortium name="EnsemblMetazoa"/>
        </authorList>
    </citation>
    <scope>IDENTIFICATION</scope>
</reference>
<feature type="compositionally biased region" description="Basic residues" evidence="15">
    <location>
        <begin position="38"/>
        <end position="48"/>
    </location>
</feature>
<evidence type="ECO:0000256" key="14">
    <source>
        <dbReference type="PROSITE-ProRule" id="PRU00035"/>
    </source>
</evidence>